<organism evidence="1 2">
    <name type="scientific">Candidatus Roizmanbacteria bacterium CG_4_10_14_0_8_um_filter_33_9</name>
    <dbReference type="NCBI Taxonomy" id="1974826"/>
    <lineage>
        <taxon>Bacteria</taxon>
        <taxon>Candidatus Roizmaniibacteriota</taxon>
    </lineage>
</organism>
<dbReference type="AlphaFoldDB" id="A0A2M7QH36"/>
<sequence length="75" mass="8559">MSSYYYLSSNNNHFYGPGGETKYYLNGTSVYTIQEGPTGYSVTDNKIYGPYGYTSCYLDESGYIYGYPETLPFFK</sequence>
<proteinExistence type="predicted"/>
<protein>
    <submittedName>
        <fullName evidence="1">Uncharacterized protein</fullName>
    </submittedName>
</protein>
<name>A0A2M7QH36_9BACT</name>
<evidence type="ECO:0000313" key="2">
    <source>
        <dbReference type="Proteomes" id="UP000229401"/>
    </source>
</evidence>
<accession>A0A2M7QH36</accession>
<dbReference type="Proteomes" id="UP000229401">
    <property type="component" value="Unassembled WGS sequence"/>
</dbReference>
<gene>
    <name evidence="1" type="ORF">COY87_05080</name>
</gene>
<dbReference type="EMBL" id="PFLI01000176">
    <property type="protein sequence ID" value="PIY71642.1"/>
    <property type="molecule type" value="Genomic_DNA"/>
</dbReference>
<reference evidence="2" key="1">
    <citation type="submission" date="2017-09" db="EMBL/GenBank/DDBJ databases">
        <title>Depth-based differentiation of microbial function through sediment-hosted aquifers and enrichment of novel symbionts in the deep terrestrial subsurface.</title>
        <authorList>
            <person name="Probst A.J."/>
            <person name="Ladd B."/>
            <person name="Jarett J.K."/>
            <person name="Geller-Mcgrath D.E."/>
            <person name="Sieber C.M.K."/>
            <person name="Emerson J.B."/>
            <person name="Anantharaman K."/>
            <person name="Thomas B.C."/>
            <person name="Malmstrom R."/>
            <person name="Stieglmeier M."/>
            <person name="Klingl A."/>
            <person name="Woyke T."/>
            <person name="Ryan C.M."/>
            <person name="Banfield J.F."/>
        </authorList>
    </citation>
    <scope>NUCLEOTIDE SEQUENCE [LARGE SCALE GENOMIC DNA]</scope>
</reference>
<evidence type="ECO:0000313" key="1">
    <source>
        <dbReference type="EMBL" id="PIY71642.1"/>
    </source>
</evidence>
<comment type="caution">
    <text evidence="1">The sequence shown here is derived from an EMBL/GenBank/DDBJ whole genome shotgun (WGS) entry which is preliminary data.</text>
</comment>